<dbReference type="Pfam" id="PF00294">
    <property type="entry name" value="PfkB"/>
    <property type="match status" value="1"/>
</dbReference>
<dbReference type="RefSeq" id="WP_265282557.1">
    <property type="nucleotide sequence ID" value="NZ_QZCW01000002.1"/>
</dbReference>
<evidence type="ECO:0000259" key="5">
    <source>
        <dbReference type="Pfam" id="PF00294"/>
    </source>
</evidence>
<evidence type="ECO:0000256" key="1">
    <source>
        <dbReference type="ARBA" id="ARBA00010688"/>
    </source>
</evidence>
<dbReference type="EMBL" id="QZCW01000002">
    <property type="protein sequence ID" value="MCW5322227.1"/>
    <property type="molecule type" value="Genomic_DNA"/>
</dbReference>
<evidence type="ECO:0000256" key="2">
    <source>
        <dbReference type="ARBA" id="ARBA00022679"/>
    </source>
</evidence>
<evidence type="ECO:0000256" key="3">
    <source>
        <dbReference type="ARBA" id="ARBA00022777"/>
    </source>
</evidence>
<comment type="similarity">
    <text evidence="1 4">Belongs to the carbohydrate kinase PfkB family.</text>
</comment>
<feature type="domain" description="Carbohydrate kinase PfkB" evidence="5">
    <location>
        <begin position="20"/>
        <end position="304"/>
    </location>
</feature>
<evidence type="ECO:0000313" key="7">
    <source>
        <dbReference type="Proteomes" id="UP001208935"/>
    </source>
</evidence>
<name>A0ABT3KV52_9BURK</name>
<dbReference type="InterPro" id="IPR011611">
    <property type="entry name" value="PfkB_dom"/>
</dbReference>
<dbReference type="SUPFAM" id="SSF53613">
    <property type="entry name" value="Ribokinase-like"/>
    <property type="match status" value="1"/>
</dbReference>
<sequence length="318" mass="33023">MQRKAPTLPSAQHGALARPRLICLGLSALDITWKVDALPKGAGKTRADDLHTGGGGMAANAAAAAARLGAEVHFWGRAGQDGAGHEMKAQLAARGVDVRQFRLFEGARSSVSGVVVDAQGERMIVNFRGADQPVDASWLPLEEVAQADAVLADPRWPEGASALFRAARAHGIPTVLDGDVADAAVFDGLLPHTDHAVFSEPGLAGYAPPGRSVEDRLRFVLAHGCRLAAVTLGAHGLVWADADGVQRLPVFPVHAVDTTGAGDVFHGALALGLGAGWPVRRALQFSAAVAAIKCTRPGGREGVPDFATAISLLDHLKE</sequence>
<dbReference type="PANTHER" id="PTHR10584">
    <property type="entry name" value="SUGAR KINASE"/>
    <property type="match status" value="1"/>
</dbReference>
<evidence type="ECO:0000313" key="6">
    <source>
        <dbReference type="EMBL" id="MCW5322227.1"/>
    </source>
</evidence>
<comment type="caution">
    <text evidence="6">The sequence shown here is derived from an EMBL/GenBank/DDBJ whole genome shotgun (WGS) entry which is preliminary data.</text>
</comment>
<keyword evidence="3 4" id="KW-0418">Kinase</keyword>
<dbReference type="InterPro" id="IPR002173">
    <property type="entry name" value="Carboh/pur_kinase_PfkB_CS"/>
</dbReference>
<evidence type="ECO:0000256" key="4">
    <source>
        <dbReference type="RuleBase" id="RU003704"/>
    </source>
</evidence>
<gene>
    <name evidence="6" type="ORF">D5039_14020</name>
</gene>
<protein>
    <submittedName>
        <fullName evidence="6">Sugar kinase</fullName>
    </submittedName>
</protein>
<organism evidence="6 7">
    <name type="scientific">Verminephrobacter aporrectodeae subsp. tuberculatae</name>
    <dbReference type="NCBI Taxonomy" id="1110392"/>
    <lineage>
        <taxon>Bacteria</taxon>
        <taxon>Pseudomonadati</taxon>
        <taxon>Pseudomonadota</taxon>
        <taxon>Betaproteobacteria</taxon>
        <taxon>Burkholderiales</taxon>
        <taxon>Comamonadaceae</taxon>
        <taxon>Verminephrobacter</taxon>
    </lineage>
</organism>
<proteinExistence type="inferred from homology"/>
<keyword evidence="2 4" id="KW-0808">Transferase</keyword>
<dbReference type="InterPro" id="IPR002139">
    <property type="entry name" value="Ribo/fructo_kinase"/>
</dbReference>
<dbReference type="GO" id="GO:0016301">
    <property type="term" value="F:kinase activity"/>
    <property type="evidence" value="ECO:0007669"/>
    <property type="project" value="UniProtKB-KW"/>
</dbReference>
<dbReference type="PRINTS" id="PR00990">
    <property type="entry name" value="RIBOKINASE"/>
</dbReference>
<dbReference type="Proteomes" id="UP001208935">
    <property type="component" value="Unassembled WGS sequence"/>
</dbReference>
<dbReference type="InterPro" id="IPR029056">
    <property type="entry name" value="Ribokinase-like"/>
</dbReference>
<keyword evidence="7" id="KW-1185">Reference proteome</keyword>
<dbReference type="PANTHER" id="PTHR10584:SF157">
    <property type="entry name" value="SULFOFRUCTOSE KINASE"/>
    <property type="match status" value="1"/>
</dbReference>
<accession>A0ABT3KV52</accession>
<dbReference type="PROSITE" id="PS00584">
    <property type="entry name" value="PFKB_KINASES_2"/>
    <property type="match status" value="1"/>
</dbReference>
<reference evidence="7" key="1">
    <citation type="submission" date="2023-07" db="EMBL/GenBank/DDBJ databases">
        <title>Verminephrobacter genomes.</title>
        <authorList>
            <person name="Lund M.B."/>
        </authorList>
    </citation>
    <scope>NUCLEOTIDE SEQUENCE [LARGE SCALE GENOMIC DNA]</scope>
    <source>
        <strain evidence="7">AtM5-05</strain>
    </source>
</reference>
<dbReference type="Gene3D" id="3.40.1190.20">
    <property type="match status" value="1"/>
</dbReference>